<dbReference type="Proteomes" id="UP000678513">
    <property type="component" value="Chromosome"/>
</dbReference>
<dbReference type="InterPro" id="IPR006047">
    <property type="entry name" value="GH13_cat_dom"/>
</dbReference>
<dbReference type="InterPro" id="IPR017853">
    <property type="entry name" value="GH"/>
</dbReference>
<keyword evidence="1" id="KW-0378">Hydrolase</keyword>
<protein>
    <submittedName>
        <fullName evidence="4">Alpha-amylase family protein</fullName>
    </submittedName>
</protein>
<keyword evidence="2" id="KW-0326">Glycosidase</keyword>
<evidence type="ECO:0000313" key="4">
    <source>
        <dbReference type="EMBL" id="QUC06940.1"/>
    </source>
</evidence>
<evidence type="ECO:0000313" key="5">
    <source>
        <dbReference type="Proteomes" id="UP000678513"/>
    </source>
</evidence>
<dbReference type="Pfam" id="PF00128">
    <property type="entry name" value="Alpha-amylase"/>
    <property type="match status" value="2"/>
</dbReference>
<dbReference type="RefSeq" id="WP_212321004.1">
    <property type="nucleotide sequence ID" value="NZ_AP024463.1"/>
</dbReference>
<proteinExistence type="predicted"/>
<dbReference type="Gene3D" id="3.20.20.80">
    <property type="entry name" value="Glycosidases"/>
    <property type="match status" value="1"/>
</dbReference>
<dbReference type="PANTHER" id="PTHR10357">
    <property type="entry name" value="ALPHA-AMYLASE FAMILY MEMBER"/>
    <property type="match status" value="1"/>
</dbReference>
<evidence type="ECO:0000256" key="1">
    <source>
        <dbReference type="ARBA" id="ARBA00022801"/>
    </source>
</evidence>
<evidence type="ECO:0000256" key="2">
    <source>
        <dbReference type="ARBA" id="ARBA00023295"/>
    </source>
</evidence>
<feature type="domain" description="Glycosyl hydrolase family 13 catalytic" evidence="3">
    <location>
        <begin position="11"/>
        <end position="352"/>
    </location>
</feature>
<dbReference type="EMBL" id="CP072384">
    <property type="protein sequence ID" value="QUC06940.1"/>
    <property type="molecule type" value="Genomic_DNA"/>
</dbReference>
<dbReference type="SUPFAM" id="SSF51445">
    <property type="entry name" value="(Trans)glycosidases"/>
    <property type="match status" value="1"/>
</dbReference>
<organism evidence="4 5">
    <name type="scientific">Arachnia rubra</name>
    <dbReference type="NCBI Taxonomy" id="1547448"/>
    <lineage>
        <taxon>Bacteria</taxon>
        <taxon>Bacillati</taxon>
        <taxon>Actinomycetota</taxon>
        <taxon>Actinomycetes</taxon>
        <taxon>Propionibacteriales</taxon>
        <taxon>Propionibacteriaceae</taxon>
        <taxon>Arachnia</taxon>
    </lineage>
</organism>
<dbReference type="SMART" id="SM00642">
    <property type="entry name" value="Aamy"/>
    <property type="match status" value="1"/>
</dbReference>
<keyword evidence="5" id="KW-1185">Reference proteome</keyword>
<dbReference type="CDD" id="cd11354">
    <property type="entry name" value="AmyAc_bac_CMD_like"/>
    <property type="match status" value="1"/>
</dbReference>
<dbReference type="PANTHER" id="PTHR10357:SF210">
    <property type="entry name" value="MALTODEXTRIN GLUCOSIDASE"/>
    <property type="match status" value="1"/>
</dbReference>
<evidence type="ECO:0000259" key="3">
    <source>
        <dbReference type="SMART" id="SM00642"/>
    </source>
</evidence>
<accession>A0ABX7Y197</accession>
<gene>
    <name evidence="4" type="ORF">J5A65_08130</name>
</gene>
<sequence>MEWIDHAIWWQVYPLGFCGAPFREEDPAPAPRMRKLLAWLDYAIELGASGLLLGPVFASQTHGYDTTDQFRIDPRLGGEETFEALVSACKKRGLRILLDGVFSHVGAQHPGVVRALQEGKEDPAAELFDIDWTSGRPVPRVFEGHSSLVRLNHAGEQAANYTVAVMKHWLERGIDGWRLDAAYSISPDFWARVLPVVRADYPDAWFLGEVIHGDYSKFVAESSVDSVTQYELWKAIWSSIRDRNLFELDWALKRHNEFLANFTPHTFVGNHDVTRIASVIGADGAVSAVAILLTLGGVPSIYYGDEQGFIGIKEECLGGDDAIRPGMPDDPSLLAPWGENIYRAHQELIGLRRRHPWLVTAASEMSELDNTRCVYRAISKDRVHQLTVEISLVNKPAVVILDAAGQVLWQQY</sequence>
<reference evidence="4 5" key="1">
    <citation type="submission" date="2021-03" db="EMBL/GenBank/DDBJ databases">
        <title>Human Oral Microbial Genomes.</title>
        <authorList>
            <person name="Johnston C.D."/>
            <person name="Chen T."/>
            <person name="Dewhirst F.E."/>
        </authorList>
    </citation>
    <scope>NUCLEOTIDE SEQUENCE [LARGE SCALE GENOMIC DNA]</scope>
    <source>
        <strain evidence="4 5">DSMZ 100122</strain>
    </source>
</reference>
<name>A0ABX7Y197_9ACTN</name>